<dbReference type="Proteomes" id="UP000321249">
    <property type="component" value="Unassembled WGS sequence"/>
</dbReference>
<accession>A0A5C6TWH5</accession>
<gene>
    <name evidence="2" type="ORF">FRZ32_14190</name>
</gene>
<comment type="caution">
    <text evidence="2">The sequence shown here is derived from an EMBL/GenBank/DDBJ whole genome shotgun (WGS) entry which is preliminary data.</text>
</comment>
<feature type="signal peptide" evidence="1">
    <location>
        <begin position="1"/>
        <end position="29"/>
    </location>
</feature>
<evidence type="ECO:0000256" key="1">
    <source>
        <dbReference type="SAM" id="SignalP"/>
    </source>
</evidence>
<dbReference type="EMBL" id="VOQQ01000001">
    <property type="protein sequence ID" value="TXC64697.1"/>
    <property type="molecule type" value="Genomic_DNA"/>
</dbReference>
<sequence length="106" mass="10944">MIMKAVAAVGGALMLSGCVAAMMAPSLLAAGGGMAASNAWMGHLISRTDMRLHSAQAIGGDLNQAAIRISHVQRTQTTQSWIADTPDGRYSCSEARGHTTATCVRA</sequence>
<proteinExistence type="predicted"/>
<keyword evidence="1" id="KW-0732">Signal</keyword>
<dbReference type="PROSITE" id="PS51257">
    <property type="entry name" value="PROKAR_LIPOPROTEIN"/>
    <property type="match status" value="1"/>
</dbReference>
<evidence type="ECO:0000313" key="3">
    <source>
        <dbReference type="Proteomes" id="UP000321249"/>
    </source>
</evidence>
<dbReference type="AlphaFoldDB" id="A0A5C6TWH5"/>
<evidence type="ECO:0000313" key="2">
    <source>
        <dbReference type="EMBL" id="TXC64697.1"/>
    </source>
</evidence>
<dbReference type="RefSeq" id="WP_147044120.1">
    <property type="nucleotide sequence ID" value="NZ_BAABIR010000001.1"/>
</dbReference>
<reference evidence="2 3" key="1">
    <citation type="journal article" date="2015" name="J. Microbiol.">
        <title>Sphingosinicella ginsenosidimutans sp. nov., with ginsenoside converting activity.</title>
        <authorList>
            <person name="Kim J.K."/>
            <person name="Kang M.S."/>
            <person name="Park S.C."/>
            <person name="Kim K.M."/>
            <person name="Choi K."/>
            <person name="Yoon M.H."/>
            <person name="Im W.T."/>
        </authorList>
    </citation>
    <scope>NUCLEOTIDE SEQUENCE [LARGE SCALE GENOMIC DNA]</scope>
    <source>
        <strain evidence="2 3">BS-11</strain>
    </source>
</reference>
<protein>
    <recommendedName>
        <fullName evidence="4">Surface antigen domain-containing protein</fullName>
    </recommendedName>
</protein>
<evidence type="ECO:0008006" key="4">
    <source>
        <dbReference type="Google" id="ProtNLM"/>
    </source>
</evidence>
<keyword evidence="3" id="KW-1185">Reference proteome</keyword>
<organism evidence="2 3">
    <name type="scientific">Allosphingosinicella ginsenosidimutans</name>
    <dbReference type="NCBI Taxonomy" id="1176539"/>
    <lineage>
        <taxon>Bacteria</taxon>
        <taxon>Pseudomonadati</taxon>
        <taxon>Pseudomonadota</taxon>
        <taxon>Alphaproteobacteria</taxon>
        <taxon>Sphingomonadales</taxon>
        <taxon>Sphingomonadaceae</taxon>
        <taxon>Allosphingosinicella</taxon>
    </lineage>
</organism>
<name>A0A5C6TWH5_9SPHN</name>
<feature type="chain" id="PRO_5023089195" description="Surface antigen domain-containing protein" evidence="1">
    <location>
        <begin position="30"/>
        <end position="106"/>
    </location>
</feature>